<evidence type="ECO:0000256" key="3">
    <source>
        <dbReference type="ARBA" id="ARBA00022692"/>
    </source>
</evidence>
<feature type="transmembrane region" description="Helical" evidence="7">
    <location>
        <begin position="209"/>
        <end position="232"/>
    </location>
</feature>
<accession>A0ABS6U3W4</accession>
<feature type="transmembrane region" description="Helical" evidence="7">
    <location>
        <begin position="68"/>
        <end position="91"/>
    </location>
</feature>
<dbReference type="EMBL" id="JADQDF010000001">
    <property type="protein sequence ID" value="MBW0126932.1"/>
    <property type="molecule type" value="Genomic_DNA"/>
</dbReference>
<evidence type="ECO:0000313" key="8">
    <source>
        <dbReference type="EMBL" id="MBW0126932.1"/>
    </source>
</evidence>
<evidence type="ECO:0000256" key="7">
    <source>
        <dbReference type="SAM" id="Phobius"/>
    </source>
</evidence>
<reference evidence="8 9" key="1">
    <citation type="submission" date="2020-11" db="EMBL/GenBank/DDBJ databases">
        <title>Pseudonocardia abyssalis sp. nov. and Pseudonocardia oceani sp. nov., description and phylogenomic analysis of two novel actinomycetes isolated from the deep Southern Ocean.</title>
        <authorList>
            <person name="Parra J."/>
        </authorList>
    </citation>
    <scope>NUCLEOTIDE SEQUENCE [LARGE SCALE GENOMIC DNA]</scope>
    <source>
        <strain evidence="9">KRD185</strain>
    </source>
</reference>
<dbReference type="InterPro" id="IPR019108">
    <property type="entry name" value="Caa3_assmbl_CtaG-rel"/>
</dbReference>
<evidence type="ECO:0000256" key="4">
    <source>
        <dbReference type="ARBA" id="ARBA00022989"/>
    </source>
</evidence>
<proteinExistence type="predicted"/>
<evidence type="ECO:0000256" key="2">
    <source>
        <dbReference type="ARBA" id="ARBA00022475"/>
    </source>
</evidence>
<evidence type="ECO:0000256" key="1">
    <source>
        <dbReference type="ARBA" id="ARBA00004651"/>
    </source>
</evidence>
<feature type="compositionally biased region" description="Basic residues" evidence="6">
    <location>
        <begin position="240"/>
        <end position="258"/>
    </location>
</feature>
<feature type="transmembrane region" description="Helical" evidence="7">
    <location>
        <begin position="35"/>
        <end position="56"/>
    </location>
</feature>
<sequence>MTGWLLTALLVLVPAAAYAALVRARGRPWPPLRTASTAVGLVLVALAVSPLLEPAGHHDPHLHMVQHLLLGMLAPIALVLGAPGTLLLGALPVASRGVARAVLRSRALHVLTHPVTAAVLSVGGLHVLYLTPLHALAAADGTVRALVTLHVLASGVLFAWAVAGPDPAPRRPSVTTRAVVLVLAGGAHAHLAKLLHAHDLHGLRDAAPLMYYGGDLAELLLAVALFASWYRVRPPSVSGPRRRAHPARPHPNGPRRNRVLPPPGTAVQVDAGQA</sequence>
<organism evidence="8 9">
    <name type="scientific">Pseudonocardia oceani</name>
    <dbReference type="NCBI Taxonomy" id="2792013"/>
    <lineage>
        <taxon>Bacteria</taxon>
        <taxon>Bacillati</taxon>
        <taxon>Actinomycetota</taxon>
        <taxon>Actinomycetes</taxon>
        <taxon>Pseudonocardiales</taxon>
        <taxon>Pseudonocardiaceae</taxon>
        <taxon>Pseudonocardia</taxon>
    </lineage>
</organism>
<feature type="transmembrane region" description="Helical" evidence="7">
    <location>
        <begin position="111"/>
        <end position="131"/>
    </location>
</feature>
<keyword evidence="9" id="KW-1185">Reference proteome</keyword>
<keyword evidence="2" id="KW-1003">Cell membrane</keyword>
<comment type="caution">
    <text evidence="8">The sequence shown here is derived from an EMBL/GenBank/DDBJ whole genome shotgun (WGS) entry which is preliminary data.</text>
</comment>
<dbReference type="Proteomes" id="UP000694300">
    <property type="component" value="Unassembled WGS sequence"/>
</dbReference>
<protein>
    <submittedName>
        <fullName evidence="8">Cytochrome c oxidase assembly protein</fullName>
    </submittedName>
</protein>
<name>A0ABS6U3W4_9PSEU</name>
<keyword evidence="3 7" id="KW-0812">Transmembrane</keyword>
<gene>
    <name evidence="8" type="ORF">I4I82_04455</name>
</gene>
<keyword evidence="5 7" id="KW-0472">Membrane</keyword>
<evidence type="ECO:0000256" key="6">
    <source>
        <dbReference type="SAM" id="MobiDB-lite"/>
    </source>
</evidence>
<feature type="transmembrane region" description="Helical" evidence="7">
    <location>
        <begin position="143"/>
        <end position="163"/>
    </location>
</feature>
<keyword evidence="4 7" id="KW-1133">Transmembrane helix</keyword>
<dbReference type="Pfam" id="PF09678">
    <property type="entry name" value="Caa3_CtaG"/>
    <property type="match status" value="1"/>
</dbReference>
<feature type="region of interest" description="Disordered" evidence="6">
    <location>
        <begin position="235"/>
        <end position="274"/>
    </location>
</feature>
<evidence type="ECO:0000313" key="9">
    <source>
        <dbReference type="Proteomes" id="UP000694300"/>
    </source>
</evidence>
<evidence type="ECO:0000256" key="5">
    <source>
        <dbReference type="ARBA" id="ARBA00023136"/>
    </source>
</evidence>
<comment type="subcellular location">
    <subcellularLocation>
        <location evidence="1">Cell membrane</location>
        <topology evidence="1">Multi-pass membrane protein</topology>
    </subcellularLocation>
</comment>